<sequence length="139" mass="15108">MDGGDESCRGRWLGCLGTRKAVAARRVTANTVVADVASCGWAFGQGVDGALCCAPVRERDEMMRSQVKDIWGGRPQEFENDCAGWGLPALSRWSGENRLACSIARHVMCRLPSGTRATLVALHPHQPLPPGRFESSREI</sequence>
<organism evidence="1 2">
    <name type="scientific">Panicum virgatum</name>
    <name type="common">Blackwell switchgrass</name>
    <dbReference type="NCBI Taxonomy" id="38727"/>
    <lineage>
        <taxon>Eukaryota</taxon>
        <taxon>Viridiplantae</taxon>
        <taxon>Streptophyta</taxon>
        <taxon>Embryophyta</taxon>
        <taxon>Tracheophyta</taxon>
        <taxon>Spermatophyta</taxon>
        <taxon>Magnoliopsida</taxon>
        <taxon>Liliopsida</taxon>
        <taxon>Poales</taxon>
        <taxon>Poaceae</taxon>
        <taxon>PACMAD clade</taxon>
        <taxon>Panicoideae</taxon>
        <taxon>Panicodae</taxon>
        <taxon>Paniceae</taxon>
        <taxon>Panicinae</taxon>
        <taxon>Panicum</taxon>
        <taxon>Panicum sect. Hiantes</taxon>
    </lineage>
</organism>
<dbReference type="Proteomes" id="UP000823388">
    <property type="component" value="Chromosome 9N"/>
</dbReference>
<keyword evidence="2" id="KW-1185">Reference proteome</keyword>
<dbReference type="EMBL" id="CM029054">
    <property type="protein sequence ID" value="KAG2541375.1"/>
    <property type="molecule type" value="Genomic_DNA"/>
</dbReference>
<protein>
    <submittedName>
        <fullName evidence="1">Uncharacterized protein</fullName>
    </submittedName>
</protein>
<comment type="caution">
    <text evidence="1">The sequence shown here is derived from an EMBL/GenBank/DDBJ whole genome shotgun (WGS) entry which is preliminary data.</text>
</comment>
<evidence type="ECO:0000313" key="2">
    <source>
        <dbReference type="Proteomes" id="UP000823388"/>
    </source>
</evidence>
<evidence type="ECO:0000313" key="1">
    <source>
        <dbReference type="EMBL" id="KAG2541375.1"/>
    </source>
</evidence>
<proteinExistence type="predicted"/>
<reference evidence="1" key="1">
    <citation type="submission" date="2020-05" db="EMBL/GenBank/DDBJ databases">
        <title>WGS assembly of Panicum virgatum.</title>
        <authorList>
            <person name="Lovell J.T."/>
            <person name="Jenkins J."/>
            <person name="Shu S."/>
            <person name="Juenger T.E."/>
            <person name="Schmutz J."/>
        </authorList>
    </citation>
    <scope>NUCLEOTIDE SEQUENCE</scope>
    <source>
        <strain evidence="1">AP13</strain>
    </source>
</reference>
<gene>
    <name evidence="1" type="ORF">PVAP13_9NG715828</name>
</gene>
<dbReference type="AlphaFoldDB" id="A0A8T0MWL8"/>
<accession>A0A8T0MWL8</accession>
<name>A0A8T0MWL8_PANVG</name>